<evidence type="ECO:0000313" key="1">
    <source>
        <dbReference type="EMBL" id="MTU29042.1"/>
    </source>
</evidence>
<dbReference type="AlphaFoldDB" id="A0A3R6L9S4"/>
<name>A0A3R6L9S4_9BACT</name>
<dbReference type="RefSeq" id="WP_122202691.1">
    <property type="nucleotide sequence ID" value="NZ_DAWDXW010000004.1"/>
</dbReference>
<dbReference type="Proteomes" id="UP000283732">
    <property type="component" value="Unassembled WGS sequence"/>
</dbReference>
<gene>
    <name evidence="2" type="ORF">DW191_08570</name>
    <name evidence="1" type="ORF">GMD66_07400</name>
</gene>
<dbReference type="EMBL" id="QRKC01000003">
    <property type="protein sequence ID" value="RHH77604.1"/>
    <property type="molecule type" value="Genomic_DNA"/>
</dbReference>
<reference evidence="1 4" key="2">
    <citation type="journal article" date="2019" name="Nat. Med.">
        <title>A library of human gut bacterial isolates paired with longitudinal multiomics data enables mechanistic microbiome research.</title>
        <authorList>
            <person name="Poyet M."/>
            <person name="Groussin M."/>
            <person name="Gibbons S.M."/>
            <person name="Avila-Pacheco J."/>
            <person name="Jiang X."/>
            <person name="Kearney S.M."/>
            <person name="Perrotta A.R."/>
            <person name="Berdy B."/>
            <person name="Zhao S."/>
            <person name="Lieberman T.D."/>
            <person name="Swanson P.K."/>
            <person name="Smith M."/>
            <person name="Roesemann S."/>
            <person name="Alexander J.E."/>
            <person name="Rich S.A."/>
            <person name="Livny J."/>
            <person name="Vlamakis H."/>
            <person name="Clish C."/>
            <person name="Bullock K."/>
            <person name="Deik A."/>
            <person name="Scott J."/>
            <person name="Pierce K.A."/>
            <person name="Xavier R.J."/>
            <person name="Alm E.J."/>
        </authorList>
    </citation>
    <scope>NUCLEOTIDE SEQUENCE [LARGE SCALE GENOMIC DNA]</scope>
    <source>
        <strain evidence="1 4">BIOML-A25</strain>
    </source>
</reference>
<dbReference type="EMBL" id="WNCR01000003">
    <property type="protein sequence ID" value="MTU29042.1"/>
    <property type="molecule type" value="Genomic_DNA"/>
</dbReference>
<evidence type="ECO:0000313" key="3">
    <source>
        <dbReference type="Proteomes" id="UP000283732"/>
    </source>
</evidence>
<proteinExistence type="predicted"/>
<dbReference type="Proteomes" id="UP000437446">
    <property type="component" value="Unassembled WGS sequence"/>
</dbReference>
<reference evidence="2 3" key="1">
    <citation type="submission" date="2018-08" db="EMBL/GenBank/DDBJ databases">
        <title>A genome reference for cultivated species of the human gut microbiota.</title>
        <authorList>
            <person name="Zou Y."/>
            <person name="Xue W."/>
            <person name="Luo G."/>
        </authorList>
    </citation>
    <scope>NUCLEOTIDE SEQUENCE [LARGE SCALE GENOMIC DNA]</scope>
    <source>
        <strain evidence="2 3">AM16-50</strain>
    </source>
</reference>
<comment type="caution">
    <text evidence="2">The sequence shown here is derived from an EMBL/GenBank/DDBJ whole genome shotgun (WGS) entry which is preliminary data.</text>
</comment>
<evidence type="ECO:0000313" key="4">
    <source>
        <dbReference type="Proteomes" id="UP000437446"/>
    </source>
</evidence>
<sequence length="70" mass="7555">MKQLSALKLKDLVSTQLDLSEMGNLIGGIEGDIMLLAYGCESEVCRNNQPGSEEKCTTDTCYTFTCKSGA</sequence>
<organism evidence="2 3">
    <name type="scientific">Parabacteroides merdae</name>
    <dbReference type="NCBI Taxonomy" id="46503"/>
    <lineage>
        <taxon>Bacteria</taxon>
        <taxon>Pseudomonadati</taxon>
        <taxon>Bacteroidota</taxon>
        <taxon>Bacteroidia</taxon>
        <taxon>Bacteroidales</taxon>
        <taxon>Tannerellaceae</taxon>
        <taxon>Parabacteroides</taxon>
    </lineage>
</organism>
<accession>A0A3R6L9S4</accession>
<evidence type="ECO:0000313" key="2">
    <source>
        <dbReference type="EMBL" id="RHH77604.1"/>
    </source>
</evidence>
<protein>
    <submittedName>
        <fullName evidence="2">Uncharacterized protein</fullName>
    </submittedName>
</protein>